<protein>
    <recommendedName>
        <fullName evidence="1">N-acetyltransferase domain-containing protein</fullName>
    </recommendedName>
</protein>
<evidence type="ECO:0000313" key="3">
    <source>
        <dbReference type="Proteomes" id="UP000827284"/>
    </source>
</evidence>
<evidence type="ECO:0000259" key="1">
    <source>
        <dbReference type="PROSITE" id="PS51186"/>
    </source>
</evidence>
<proteinExistence type="predicted"/>
<evidence type="ECO:0000313" key="2">
    <source>
        <dbReference type="EMBL" id="GJJ71642.1"/>
    </source>
</evidence>
<keyword evidence="3" id="KW-1185">Reference proteome</keyword>
<reference evidence="2" key="1">
    <citation type="submission" date="2021-11" db="EMBL/GenBank/DDBJ databases">
        <authorList>
            <person name="Herlambang A."/>
            <person name="Guo Y."/>
            <person name="Takashima Y."/>
            <person name="Nishizawa T."/>
        </authorList>
    </citation>
    <scope>NUCLEOTIDE SEQUENCE</scope>
    <source>
        <strain evidence="2">E1425</strain>
    </source>
</reference>
<reference evidence="2" key="2">
    <citation type="journal article" date="2022" name="Microbiol. Resour. Announc.">
        <title>Whole-Genome Sequence of Entomortierella parvispora E1425, a Mucoromycotan Fungus Associated with Burkholderiaceae-Related Endosymbiotic Bacteria.</title>
        <authorList>
            <person name="Herlambang A."/>
            <person name="Guo Y."/>
            <person name="Takashima Y."/>
            <person name="Narisawa K."/>
            <person name="Ohta H."/>
            <person name="Nishizawa T."/>
        </authorList>
    </citation>
    <scope>NUCLEOTIDE SEQUENCE</scope>
    <source>
        <strain evidence="2">E1425</strain>
    </source>
</reference>
<name>A0A9P3H8G1_9FUNG</name>
<dbReference type="SUPFAM" id="SSF55729">
    <property type="entry name" value="Acyl-CoA N-acyltransferases (Nat)"/>
    <property type="match status" value="1"/>
</dbReference>
<dbReference type="InterPro" id="IPR016181">
    <property type="entry name" value="Acyl_CoA_acyltransferase"/>
</dbReference>
<dbReference type="CDD" id="cd04301">
    <property type="entry name" value="NAT_SF"/>
    <property type="match status" value="1"/>
</dbReference>
<dbReference type="Proteomes" id="UP000827284">
    <property type="component" value="Unassembled WGS sequence"/>
</dbReference>
<dbReference type="EMBL" id="BQFW01000005">
    <property type="protein sequence ID" value="GJJ71642.1"/>
    <property type="molecule type" value="Genomic_DNA"/>
</dbReference>
<dbReference type="Pfam" id="PF00583">
    <property type="entry name" value="Acetyltransf_1"/>
    <property type="match status" value="1"/>
</dbReference>
<dbReference type="AlphaFoldDB" id="A0A9P3H8G1"/>
<dbReference type="InterPro" id="IPR000182">
    <property type="entry name" value="GNAT_dom"/>
</dbReference>
<dbReference type="Gene3D" id="3.40.630.30">
    <property type="match status" value="1"/>
</dbReference>
<feature type="domain" description="N-acetyltransferase" evidence="1">
    <location>
        <begin position="12"/>
        <end position="207"/>
    </location>
</feature>
<sequence length="209" mass="23642">MTPTTAKNLDDFVIRKARPDEAETVIEMLELTSRTLLENNIIQWPVGMFTSPEGRQQIHDGTAAGRYFMVDYRSCTSCSVSEEPAGQGAEIAGLFLLNDEDPFDALLWKGFAEDWLDALYLHRLLVKEPFQGCGLTGKVMAFAEDRVRQMGRHFLRLDCLAGNLPLRRFYKEKCRGKGKGGMNELTTVWNPELELEFARYELRVAAEGA</sequence>
<dbReference type="OrthoDB" id="2340732at2759"/>
<dbReference type="PROSITE" id="PS51186">
    <property type="entry name" value="GNAT"/>
    <property type="match status" value="1"/>
</dbReference>
<gene>
    <name evidence="2" type="ORF">EMPS_03992</name>
</gene>
<accession>A0A9P3H8G1</accession>
<dbReference type="GO" id="GO:0016747">
    <property type="term" value="F:acyltransferase activity, transferring groups other than amino-acyl groups"/>
    <property type="evidence" value="ECO:0007669"/>
    <property type="project" value="InterPro"/>
</dbReference>
<comment type="caution">
    <text evidence="2">The sequence shown here is derived from an EMBL/GenBank/DDBJ whole genome shotgun (WGS) entry which is preliminary data.</text>
</comment>
<organism evidence="2 3">
    <name type="scientific">Entomortierella parvispora</name>
    <dbReference type="NCBI Taxonomy" id="205924"/>
    <lineage>
        <taxon>Eukaryota</taxon>
        <taxon>Fungi</taxon>
        <taxon>Fungi incertae sedis</taxon>
        <taxon>Mucoromycota</taxon>
        <taxon>Mortierellomycotina</taxon>
        <taxon>Mortierellomycetes</taxon>
        <taxon>Mortierellales</taxon>
        <taxon>Mortierellaceae</taxon>
        <taxon>Entomortierella</taxon>
    </lineage>
</organism>